<dbReference type="InterPro" id="IPR043519">
    <property type="entry name" value="NT_sf"/>
</dbReference>
<organism evidence="3 4">
    <name type="scientific">Endozoicomonas lisbonensis</name>
    <dbReference type="NCBI Taxonomy" id="3120522"/>
    <lineage>
        <taxon>Bacteria</taxon>
        <taxon>Pseudomonadati</taxon>
        <taxon>Pseudomonadota</taxon>
        <taxon>Gammaproteobacteria</taxon>
        <taxon>Oceanospirillales</taxon>
        <taxon>Endozoicomonadaceae</taxon>
        <taxon>Endozoicomonas</taxon>
    </lineage>
</organism>
<name>A0ABV2SBI9_9GAMM</name>
<gene>
    <name evidence="3" type="ORF">V5J35_000316</name>
</gene>
<dbReference type="CDD" id="cd05403">
    <property type="entry name" value="NT_KNTase_like"/>
    <property type="match status" value="1"/>
</dbReference>
<evidence type="ECO:0000256" key="1">
    <source>
        <dbReference type="SAM" id="MobiDB-lite"/>
    </source>
</evidence>
<keyword evidence="4" id="KW-1185">Reference proteome</keyword>
<dbReference type="InterPro" id="IPR052930">
    <property type="entry name" value="TA_antitoxin_MntA"/>
</dbReference>
<sequence>MLGVTHSPSPQFSDTLSTTADTGSNPLSHPHSNIADSIRKHICELETVDAIYLYGSRSKGTARPDSDWDIAVLFSTFEPDLLERTVRPQMLEAQLESLLPEHDISIVDLRQVPVPLQWNIIQGIKLYDRWVPAVRRMENAIISAWEKDYER</sequence>
<evidence type="ECO:0000313" key="4">
    <source>
        <dbReference type="Proteomes" id="UP001549366"/>
    </source>
</evidence>
<dbReference type="Proteomes" id="UP001549366">
    <property type="component" value="Unassembled WGS sequence"/>
</dbReference>
<accession>A0ABV2SBI9</accession>
<dbReference type="Gene3D" id="3.30.460.10">
    <property type="entry name" value="Beta Polymerase, domain 2"/>
    <property type="match status" value="1"/>
</dbReference>
<feature type="domain" description="Polymerase beta nucleotidyltransferase" evidence="2">
    <location>
        <begin position="41"/>
        <end position="129"/>
    </location>
</feature>
<protein>
    <submittedName>
        <fullName evidence="3">Nucleotidyltransferase</fullName>
    </submittedName>
</protein>
<proteinExistence type="predicted"/>
<reference evidence="3 4" key="1">
    <citation type="submission" date="2024-06" db="EMBL/GenBank/DDBJ databases">
        <title>Genomic Encyclopedia of Type Strains, Phase V (KMG-V): Genome sequencing to study the core and pangenomes of soil and plant-associated prokaryotes.</title>
        <authorList>
            <person name="Whitman W."/>
        </authorList>
    </citation>
    <scope>NUCLEOTIDE SEQUENCE [LARGE SCALE GENOMIC DNA]</scope>
    <source>
        <strain evidence="3 4">NE40</strain>
    </source>
</reference>
<dbReference type="InterPro" id="IPR041633">
    <property type="entry name" value="Polbeta"/>
</dbReference>
<feature type="region of interest" description="Disordered" evidence="1">
    <location>
        <begin position="1"/>
        <end position="32"/>
    </location>
</feature>
<comment type="caution">
    <text evidence="3">The sequence shown here is derived from an EMBL/GenBank/DDBJ whole genome shotgun (WGS) entry which is preliminary data.</text>
</comment>
<evidence type="ECO:0000313" key="3">
    <source>
        <dbReference type="EMBL" id="MET4755124.1"/>
    </source>
</evidence>
<dbReference type="SUPFAM" id="SSF81301">
    <property type="entry name" value="Nucleotidyltransferase"/>
    <property type="match status" value="1"/>
</dbReference>
<dbReference type="PANTHER" id="PTHR43852:SF2">
    <property type="entry name" value="PROTEIN ADENYLYLTRANSFERASE MNTA"/>
    <property type="match status" value="1"/>
</dbReference>
<dbReference type="Pfam" id="PF18765">
    <property type="entry name" value="Polbeta"/>
    <property type="match status" value="1"/>
</dbReference>
<dbReference type="RefSeq" id="WP_354009578.1">
    <property type="nucleotide sequence ID" value="NZ_JBEWTA010000001.1"/>
</dbReference>
<dbReference type="PANTHER" id="PTHR43852">
    <property type="entry name" value="NUCLEOTIDYLTRANSFERASE"/>
    <property type="match status" value="1"/>
</dbReference>
<dbReference type="EMBL" id="JBEWTB010000002">
    <property type="protein sequence ID" value="MET4755124.1"/>
    <property type="molecule type" value="Genomic_DNA"/>
</dbReference>
<dbReference type="NCBIfam" id="NF047752">
    <property type="entry name" value="MntA_antitoxin"/>
    <property type="match status" value="1"/>
</dbReference>
<evidence type="ECO:0000259" key="2">
    <source>
        <dbReference type="Pfam" id="PF18765"/>
    </source>
</evidence>